<comment type="similarity">
    <text evidence="1">Belongs to the N(4)/N(6)-methyltransferase family.</text>
</comment>
<evidence type="ECO:0000259" key="3">
    <source>
        <dbReference type="Pfam" id="PF12161"/>
    </source>
</evidence>
<keyword evidence="4" id="KW-0489">Methyltransferase</keyword>
<evidence type="ECO:0000256" key="2">
    <source>
        <dbReference type="ARBA" id="ARBA00022747"/>
    </source>
</evidence>
<dbReference type="InterPro" id="IPR029063">
    <property type="entry name" value="SAM-dependent_MTases_sf"/>
</dbReference>
<evidence type="ECO:0000313" key="4">
    <source>
        <dbReference type="EMBL" id="SCQ81660.1"/>
    </source>
</evidence>
<evidence type="ECO:0000313" key="5">
    <source>
        <dbReference type="Proteomes" id="UP000250080"/>
    </source>
</evidence>
<dbReference type="REBASE" id="177215">
    <property type="entry name" value="M.PfrJS23ORF1999P"/>
</dbReference>
<dbReference type="SUPFAM" id="SSF53335">
    <property type="entry name" value="S-adenosyl-L-methionine-dependent methyltransferases"/>
    <property type="match status" value="1"/>
</dbReference>
<protein>
    <submittedName>
        <fullName evidence="4">Type I restriction-modification system DNA methylase</fullName>
    </submittedName>
</protein>
<sequence length="89" mass="9886">MSVPTITMAPVITGDLKNKIDRVRDAFWSGDISNPLEVIEQIAYLLFSRRPDELQTRAEWKAHITGGALNCDIADICKIVPTDSKGETK</sequence>
<organism evidence="4 5">
    <name type="scientific">Propionibacterium freudenreichii</name>
    <dbReference type="NCBI Taxonomy" id="1744"/>
    <lineage>
        <taxon>Bacteria</taxon>
        <taxon>Bacillati</taxon>
        <taxon>Actinomycetota</taxon>
        <taxon>Actinomycetes</taxon>
        <taxon>Propionibacteriales</taxon>
        <taxon>Propionibacteriaceae</taxon>
        <taxon>Propionibacterium</taxon>
    </lineage>
</organism>
<dbReference type="InterPro" id="IPR022749">
    <property type="entry name" value="D12N6_MeTrfase_N"/>
</dbReference>
<dbReference type="Pfam" id="PF12161">
    <property type="entry name" value="HsdM_N"/>
    <property type="match status" value="1"/>
</dbReference>
<accession>A0A2C8B2A2</accession>
<name>A0A2C8B2A2_9ACTN</name>
<dbReference type="EMBL" id="LT618793">
    <property type="protein sequence ID" value="SCQ81660.1"/>
    <property type="molecule type" value="Genomic_DNA"/>
</dbReference>
<proteinExistence type="inferred from homology"/>
<dbReference type="GO" id="GO:0009307">
    <property type="term" value="P:DNA restriction-modification system"/>
    <property type="evidence" value="ECO:0007669"/>
    <property type="project" value="UniProtKB-KW"/>
</dbReference>
<dbReference type="InterPro" id="IPR038333">
    <property type="entry name" value="T1MK-like_N_sf"/>
</dbReference>
<dbReference type="GO" id="GO:0032259">
    <property type="term" value="P:methylation"/>
    <property type="evidence" value="ECO:0007669"/>
    <property type="project" value="UniProtKB-KW"/>
</dbReference>
<dbReference type="Proteomes" id="UP000250080">
    <property type="component" value="Chromosome I"/>
</dbReference>
<dbReference type="AlphaFoldDB" id="A0A2C8B2A2"/>
<keyword evidence="4" id="KW-0808">Transferase</keyword>
<reference evidence="4 5" key="1">
    <citation type="submission" date="2016-09" db="EMBL/GenBank/DDBJ databases">
        <authorList>
            <person name="Laine KS P."/>
        </authorList>
    </citation>
    <scope>NUCLEOTIDE SEQUENCE [LARGE SCALE GENOMIC DNA]</scope>
    <source>
        <strain evidence="4">PFRJS-23</strain>
    </source>
</reference>
<dbReference type="Gene3D" id="1.20.1260.30">
    <property type="match status" value="1"/>
</dbReference>
<feature type="domain" description="N6 adenine-specific DNA methyltransferase N-terminal" evidence="3">
    <location>
        <begin position="16"/>
        <end position="62"/>
    </location>
</feature>
<evidence type="ECO:0000256" key="1">
    <source>
        <dbReference type="ARBA" id="ARBA00006594"/>
    </source>
</evidence>
<dbReference type="GO" id="GO:0008168">
    <property type="term" value="F:methyltransferase activity"/>
    <property type="evidence" value="ECO:0007669"/>
    <property type="project" value="UniProtKB-KW"/>
</dbReference>
<gene>
    <name evidence="4" type="ORF">PFR_JS23_1999</name>
</gene>
<keyword evidence="2" id="KW-0680">Restriction system</keyword>